<dbReference type="Proteomes" id="UP000776983">
    <property type="component" value="Unassembled WGS sequence"/>
</dbReference>
<dbReference type="EMBL" id="JACDXW010000012">
    <property type="protein sequence ID" value="MCB5364936.1"/>
    <property type="molecule type" value="Genomic_DNA"/>
</dbReference>
<dbReference type="InterPro" id="IPR036929">
    <property type="entry name" value="DsbDN_sf"/>
</dbReference>
<dbReference type="InterPro" id="IPR028250">
    <property type="entry name" value="DsbDN"/>
</dbReference>
<gene>
    <name evidence="2" type="ORF">H0484_14405</name>
</gene>
<evidence type="ECO:0000259" key="1">
    <source>
        <dbReference type="Pfam" id="PF11412"/>
    </source>
</evidence>
<comment type="caution">
    <text evidence="2">The sequence shown here is derived from an EMBL/GenBank/DDBJ whole genome shotgun (WGS) entry which is preliminary data.</text>
</comment>
<keyword evidence="3" id="KW-1185">Reference proteome</keyword>
<proteinExistence type="predicted"/>
<protein>
    <recommendedName>
        <fullName evidence="1">Thiol:disulfide interchange protein DsbD N-terminal domain-containing protein</fullName>
    </recommendedName>
</protein>
<evidence type="ECO:0000313" key="2">
    <source>
        <dbReference type="EMBL" id="MCB5364936.1"/>
    </source>
</evidence>
<reference evidence="2 3" key="1">
    <citation type="submission" date="2020-07" db="EMBL/GenBank/DDBJ databases">
        <title>Pusillimonas sp. nov., isolated from poultry manure in Taiwan.</title>
        <authorList>
            <person name="Lin S.-Y."/>
            <person name="Tang Y.-S."/>
            <person name="Young C.-C."/>
        </authorList>
    </citation>
    <scope>NUCLEOTIDE SEQUENCE [LARGE SCALE GENOMIC DNA]</scope>
    <source>
        <strain evidence="2 3">CC-YST705</strain>
    </source>
</reference>
<sequence>MVEVKFIRLLTALLVTGTGVALILQASYQGCNDPTGVCYPPIEKTLSVPLVSR</sequence>
<feature type="domain" description="Thiol:disulfide interchange protein DsbD N-terminal" evidence="1">
    <location>
        <begin position="19"/>
        <end position="47"/>
    </location>
</feature>
<accession>A0ABS8CFW7</accession>
<dbReference type="Pfam" id="PF11412">
    <property type="entry name" value="DsbD_N"/>
    <property type="match status" value="1"/>
</dbReference>
<evidence type="ECO:0000313" key="3">
    <source>
        <dbReference type="Proteomes" id="UP000776983"/>
    </source>
</evidence>
<dbReference type="SUPFAM" id="SSF74863">
    <property type="entry name" value="Thiol:disulfide interchange protein DsbD, N-terminal domain (DsbD-alpha)"/>
    <property type="match status" value="1"/>
</dbReference>
<organism evidence="2 3">
    <name type="scientific">Mesopusillimonas faecipullorum</name>
    <dbReference type="NCBI Taxonomy" id="2755040"/>
    <lineage>
        <taxon>Bacteria</taxon>
        <taxon>Pseudomonadati</taxon>
        <taxon>Pseudomonadota</taxon>
        <taxon>Betaproteobacteria</taxon>
        <taxon>Burkholderiales</taxon>
        <taxon>Alcaligenaceae</taxon>
        <taxon>Mesopusillimonas</taxon>
    </lineage>
</organism>
<name>A0ABS8CFW7_9BURK</name>
<dbReference type="Gene3D" id="2.60.40.1250">
    <property type="entry name" value="Thiol:disulfide interchange protein DsbD, N-terminal domain"/>
    <property type="match status" value="1"/>
</dbReference>